<feature type="signal peptide" evidence="1">
    <location>
        <begin position="1"/>
        <end position="19"/>
    </location>
</feature>
<dbReference type="PANTHER" id="PTHR42779">
    <property type="entry name" value="PROTEIN YNJB"/>
    <property type="match status" value="1"/>
</dbReference>
<name>A0A557PFU3_9VIBR</name>
<gene>
    <name evidence="2" type="ORF">FOF44_02650</name>
</gene>
<dbReference type="OrthoDB" id="3239593at2"/>
<feature type="chain" id="PRO_5021881486" evidence="1">
    <location>
        <begin position="20"/>
        <end position="386"/>
    </location>
</feature>
<dbReference type="NCBIfam" id="NF008633">
    <property type="entry name" value="PRK11622.1"/>
    <property type="match status" value="1"/>
</dbReference>
<organism evidence="2 3">
    <name type="scientific">Vibrio algivorus</name>
    <dbReference type="NCBI Taxonomy" id="1667024"/>
    <lineage>
        <taxon>Bacteria</taxon>
        <taxon>Pseudomonadati</taxon>
        <taxon>Pseudomonadota</taxon>
        <taxon>Gammaproteobacteria</taxon>
        <taxon>Vibrionales</taxon>
        <taxon>Vibrionaceae</taxon>
        <taxon>Vibrio</taxon>
    </lineage>
</organism>
<dbReference type="PIRSF" id="PIRSF029172">
    <property type="entry name" value="UCP029172_ABC_sbc_YnjB"/>
    <property type="match status" value="1"/>
</dbReference>
<comment type="caution">
    <text evidence="2">The sequence shown here is derived from an EMBL/GenBank/DDBJ whole genome shotgun (WGS) entry which is preliminary data.</text>
</comment>
<protein>
    <submittedName>
        <fullName evidence="2">ABC transporter substrate-binding protein</fullName>
    </submittedName>
</protein>
<dbReference type="Pfam" id="PF13416">
    <property type="entry name" value="SBP_bac_8"/>
    <property type="match status" value="1"/>
</dbReference>
<accession>A0A557PFU3</accession>
<dbReference type="InterPro" id="IPR006059">
    <property type="entry name" value="SBP"/>
</dbReference>
<keyword evidence="1" id="KW-0732">Signal</keyword>
<dbReference type="EMBL" id="VMKJ01000002">
    <property type="protein sequence ID" value="TVO39502.1"/>
    <property type="molecule type" value="Genomic_DNA"/>
</dbReference>
<evidence type="ECO:0000313" key="2">
    <source>
        <dbReference type="EMBL" id="TVO39502.1"/>
    </source>
</evidence>
<reference evidence="2 3" key="1">
    <citation type="submission" date="2019-07" db="EMBL/GenBank/DDBJ databases">
        <title>The draft genome sequence of Vibrio algivorus M1486.</title>
        <authorList>
            <person name="Meng X."/>
        </authorList>
    </citation>
    <scope>NUCLEOTIDE SEQUENCE [LARGE SCALE GENOMIC DNA]</scope>
    <source>
        <strain evidence="2 3">M1486</strain>
    </source>
</reference>
<dbReference type="AlphaFoldDB" id="A0A557PFU3"/>
<dbReference type="Gene3D" id="3.40.190.10">
    <property type="entry name" value="Periplasmic binding protein-like II"/>
    <property type="match status" value="2"/>
</dbReference>
<dbReference type="PANTHER" id="PTHR42779:SF1">
    <property type="entry name" value="PROTEIN YNJB"/>
    <property type="match status" value="1"/>
</dbReference>
<proteinExistence type="predicted"/>
<dbReference type="RefSeq" id="WP_144387399.1">
    <property type="nucleotide sequence ID" value="NZ_CANNCB010000001.1"/>
</dbReference>
<dbReference type="InterPro" id="IPR027020">
    <property type="entry name" value="YnjB"/>
</dbReference>
<sequence length="386" mass="43749">MKRLLLSFILITLPLLSSAKDISIRQLDWQQVEQRAKGQDVYFNAWGGSQEINDYLRWVAKQVKQKYGIELHHVKVTDISETTTRLLAEKTAGKHSDGSVDMVWINGENFKSMKNNQLLYGPFVSSLPNWKKVDSSLPVTNDFSEPTEGLEAPWGVGQLVYIHDLKKLPTPPQSAQQLFDYAKHHPGRITYPKPPQFHGTSFLKALLIELSDEKSALSKPVDEESFTQVTQPLWDYLDAIQPYLWQQGRQFPTTQPEMLQLLDDDQIDIALTFNPNEVFSAQASGKLAPTTKTYAWKNGALSNIHFLAIPWNANAKEGALVVINFLLNPQAQSRKGDINVWGDPSVLQTKYLTGSAQKTMLFPSIEEPHPSWQTALEQAWIERYSQ</sequence>
<dbReference type="Proteomes" id="UP000319828">
    <property type="component" value="Unassembled WGS sequence"/>
</dbReference>
<evidence type="ECO:0000313" key="3">
    <source>
        <dbReference type="Proteomes" id="UP000319828"/>
    </source>
</evidence>
<evidence type="ECO:0000256" key="1">
    <source>
        <dbReference type="SAM" id="SignalP"/>
    </source>
</evidence>
<dbReference type="SUPFAM" id="SSF53850">
    <property type="entry name" value="Periplasmic binding protein-like II"/>
    <property type="match status" value="1"/>
</dbReference>